<proteinExistence type="predicted"/>
<dbReference type="Proteomes" id="UP001066276">
    <property type="component" value="Chromosome 3_2"/>
</dbReference>
<feature type="region of interest" description="Disordered" evidence="1">
    <location>
        <begin position="23"/>
        <end position="89"/>
    </location>
</feature>
<protein>
    <submittedName>
        <fullName evidence="2">Uncharacterized protein</fullName>
    </submittedName>
</protein>
<comment type="caution">
    <text evidence="2">The sequence shown here is derived from an EMBL/GenBank/DDBJ whole genome shotgun (WGS) entry which is preliminary data.</text>
</comment>
<name>A0AAV7TVW0_PLEWA</name>
<gene>
    <name evidence="2" type="ORF">NDU88_005826</name>
</gene>
<evidence type="ECO:0000313" key="2">
    <source>
        <dbReference type="EMBL" id="KAJ1180605.1"/>
    </source>
</evidence>
<feature type="region of interest" description="Disordered" evidence="1">
    <location>
        <begin position="127"/>
        <end position="147"/>
    </location>
</feature>
<evidence type="ECO:0000256" key="1">
    <source>
        <dbReference type="SAM" id="MobiDB-lite"/>
    </source>
</evidence>
<keyword evidence="3" id="KW-1185">Reference proteome</keyword>
<sequence>MRLSASLYIETPSRATEVLLDSQWPPRRPPQVPRIAAGSGEPAGRPHAASGLRPLPQRARSPRDRATKPKRRHSFTPAPPITISARGARRWLKPAPFTRHRSLSARRRLSAGRVTYCTARQLHERSGLLSAPSGSRQDASRSSGVPPPRIISACLSSMCRHLVKVIAEISGMDIRSVFS</sequence>
<dbReference type="AlphaFoldDB" id="A0AAV7TVW0"/>
<feature type="compositionally biased region" description="Polar residues" evidence="1">
    <location>
        <begin position="132"/>
        <end position="143"/>
    </location>
</feature>
<evidence type="ECO:0000313" key="3">
    <source>
        <dbReference type="Proteomes" id="UP001066276"/>
    </source>
</evidence>
<organism evidence="2 3">
    <name type="scientific">Pleurodeles waltl</name>
    <name type="common">Iberian ribbed newt</name>
    <dbReference type="NCBI Taxonomy" id="8319"/>
    <lineage>
        <taxon>Eukaryota</taxon>
        <taxon>Metazoa</taxon>
        <taxon>Chordata</taxon>
        <taxon>Craniata</taxon>
        <taxon>Vertebrata</taxon>
        <taxon>Euteleostomi</taxon>
        <taxon>Amphibia</taxon>
        <taxon>Batrachia</taxon>
        <taxon>Caudata</taxon>
        <taxon>Salamandroidea</taxon>
        <taxon>Salamandridae</taxon>
        <taxon>Pleurodelinae</taxon>
        <taxon>Pleurodeles</taxon>
    </lineage>
</organism>
<reference evidence="2" key="1">
    <citation type="journal article" date="2022" name="bioRxiv">
        <title>Sequencing and chromosome-scale assembly of the giantPleurodeles waltlgenome.</title>
        <authorList>
            <person name="Brown T."/>
            <person name="Elewa A."/>
            <person name="Iarovenko S."/>
            <person name="Subramanian E."/>
            <person name="Araus A.J."/>
            <person name="Petzold A."/>
            <person name="Susuki M."/>
            <person name="Suzuki K.-i.T."/>
            <person name="Hayashi T."/>
            <person name="Toyoda A."/>
            <person name="Oliveira C."/>
            <person name="Osipova E."/>
            <person name="Leigh N.D."/>
            <person name="Simon A."/>
            <person name="Yun M.H."/>
        </authorList>
    </citation>
    <scope>NUCLEOTIDE SEQUENCE</scope>
    <source>
        <strain evidence="2">20211129_DDA</strain>
        <tissue evidence="2">Liver</tissue>
    </source>
</reference>
<dbReference type="EMBL" id="JANPWB010000006">
    <property type="protein sequence ID" value="KAJ1180605.1"/>
    <property type="molecule type" value="Genomic_DNA"/>
</dbReference>
<accession>A0AAV7TVW0</accession>